<dbReference type="PANTHER" id="PTHR10037">
    <property type="entry name" value="VOLTAGE-GATED CATION CHANNEL CALCIUM AND SODIUM"/>
    <property type="match status" value="1"/>
</dbReference>
<reference evidence="9" key="2">
    <citation type="submission" date="2024-04" db="EMBL/GenBank/DDBJ databases">
        <authorList>
            <person name="Chen Y."/>
            <person name="Shah S."/>
            <person name="Dougan E. K."/>
            <person name="Thang M."/>
            <person name="Chan C."/>
        </authorList>
    </citation>
    <scope>NUCLEOTIDE SEQUENCE [LARGE SCALE GENOMIC DNA]</scope>
</reference>
<dbReference type="SUPFAM" id="SSF81324">
    <property type="entry name" value="Voltage-gated potassium channels"/>
    <property type="match status" value="1"/>
</dbReference>
<dbReference type="EMBL" id="CAMXCT010006535">
    <property type="protein sequence ID" value="CAI4015534.1"/>
    <property type="molecule type" value="Genomic_DNA"/>
</dbReference>
<dbReference type="Gene3D" id="1.20.120.350">
    <property type="entry name" value="Voltage-gated potassium channels. Chain C"/>
    <property type="match status" value="1"/>
</dbReference>
<dbReference type="Pfam" id="PF00520">
    <property type="entry name" value="Ion_trans"/>
    <property type="match status" value="1"/>
</dbReference>
<keyword evidence="4 6" id="KW-0472">Membrane</keyword>
<reference evidence="8" key="1">
    <citation type="submission" date="2022-10" db="EMBL/GenBank/DDBJ databases">
        <authorList>
            <person name="Chen Y."/>
            <person name="Dougan E. K."/>
            <person name="Chan C."/>
            <person name="Rhodes N."/>
            <person name="Thang M."/>
        </authorList>
    </citation>
    <scope>NUCLEOTIDE SEQUENCE</scope>
</reference>
<name>A0A9P1DSE6_9DINO</name>
<dbReference type="EMBL" id="CAMXCT020006535">
    <property type="protein sequence ID" value="CAL1168909.1"/>
    <property type="molecule type" value="Genomic_DNA"/>
</dbReference>
<keyword evidence="11" id="KW-1185">Reference proteome</keyword>
<evidence type="ECO:0000256" key="6">
    <source>
        <dbReference type="SAM" id="Phobius"/>
    </source>
</evidence>
<dbReference type="InterPro" id="IPR027359">
    <property type="entry name" value="Volt_channel_dom_sf"/>
</dbReference>
<feature type="transmembrane region" description="Helical" evidence="6">
    <location>
        <begin position="206"/>
        <end position="228"/>
    </location>
</feature>
<feature type="transmembrane region" description="Helical" evidence="6">
    <location>
        <begin position="322"/>
        <end position="341"/>
    </location>
</feature>
<feature type="transmembrane region" description="Helical" evidence="6">
    <location>
        <begin position="396"/>
        <end position="416"/>
    </location>
</feature>
<evidence type="ECO:0000256" key="2">
    <source>
        <dbReference type="ARBA" id="ARBA00022692"/>
    </source>
</evidence>
<dbReference type="GO" id="GO:0005248">
    <property type="term" value="F:voltage-gated sodium channel activity"/>
    <property type="evidence" value="ECO:0007669"/>
    <property type="project" value="TreeGrafter"/>
</dbReference>
<dbReference type="Proteomes" id="UP001152797">
    <property type="component" value="Unassembled WGS sequence"/>
</dbReference>
<feature type="compositionally biased region" description="Basic and acidic residues" evidence="5">
    <location>
        <begin position="81"/>
        <end position="91"/>
    </location>
</feature>
<accession>A0A9P1DSE6</accession>
<dbReference type="InterPro" id="IPR043203">
    <property type="entry name" value="VGCC_Ca_Na"/>
</dbReference>
<evidence type="ECO:0000259" key="7">
    <source>
        <dbReference type="Pfam" id="PF00520"/>
    </source>
</evidence>
<evidence type="ECO:0000256" key="4">
    <source>
        <dbReference type="ARBA" id="ARBA00023136"/>
    </source>
</evidence>
<keyword evidence="3 6" id="KW-1133">Transmembrane helix</keyword>
<comment type="caution">
    <text evidence="8">The sequence shown here is derived from an EMBL/GenBank/DDBJ whole genome shotgun (WGS) entry which is preliminary data.</text>
</comment>
<evidence type="ECO:0000256" key="5">
    <source>
        <dbReference type="SAM" id="MobiDB-lite"/>
    </source>
</evidence>
<feature type="domain" description="Ion transport" evidence="7">
    <location>
        <begin position="173"/>
        <end position="414"/>
    </location>
</feature>
<evidence type="ECO:0000256" key="3">
    <source>
        <dbReference type="ARBA" id="ARBA00022989"/>
    </source>
</evidence>
<dbReference type="Gene3D" id="1.10.287.70">
    <property type="match status" value="1"/>
</dbReference>
<protein>
    <submittedName>
        <fullName evidence="10">Voltage-dependent N-type calcium channel subunit alpha-1B</fullName>
    </submittedName>
</protein>
<keyword evidence="2 6" id="KW-0812">Transmembrane</keyword>
<gene>
    <name evidence="8" type="ORF">C1SCF055_LOCUS40357</name>
</gene>
<organism evidence="8">
    <name type="scientific">Cladocopium goreaui</name>
    <dbReference type="NCBI Taxonomy" id="2562237"/>
    <lineage>
        <taxon>Eukaryota</taxon>
        <taxon>Sar</taxon>
        <taxon>Alveolata</taxon>
        <taxon>Dinophyceae</taxon>
        <taxon>Suessiales</taxon>
        <taxon>Symbiodiniaceae</taxon>
        <taxon>Cladocopium</taxon>
    </lineage>
</organism>
<evidence type="ECO:0000256" key="1">
    <source>
        <dbReference type="ARBA" id="ARBA00004141"/>
    </source>
</evidence>
<dbReference type="GO" id="GO:0001518">
    <property type="term" value="C:voltage-gated sodium channel complex"/>
    <property type="evidence" value="ECO:0007669"/>
    <property type="project" value="TreeGrafter"/>
</dbReference>
<dbReference type="InterPro" id="IPR005821">
    <property type="entry name" value="Ion_trans_dom"/>
</dbReference>
<evidence type="ECO:0000313" key="10">
    <source>
        <dbReference type="EMBL" id="CAL4802846.1"/>
    </source>
</evidence>
<feature type="region of interest" description="Disordered" evidence="5">
    <location>
        <begin position="79"/>
        <end position="107"/>
    </location>
</feature>
<proteinExistence type="predicted"/>
<evidence type="ECO:0000313" key="8">
    <source>
        <dbReference type="EMBL" id="CAI4015534.1"/>
    </source>
</evidence>
<evidence type="ECO:0000313" key="9">
    <source>
        <dbReference type="EMBL" id="CAL1168909.1"/>
    </source>
</evidence>
<sequence length="417" mass="46968">MARTGSKGSSQAEMPEEMQPLASLLHQQHAVLLQRLGFQDNLLRQVLMEVPHTQLRPAAPVVEIYGEDSAVFDGTIGVRGASKDSVPRESQEETQISEGVTPTDKDGWARKEDFQSLELRQLRSYSKEDLELKHEAEVADADFLRKMFSRNSHHHGQLKGIKGSCLQNLVGHPGFDMFFACVVVTNAIFIGFDVERSLGDPNPRPLAFQMIQSLYTVLFCSELALRFAAYGVRLFCSEDWAWVLMDTFIVLISIWETVVDILQALEPESDELGSIAGVSTLKAFRVVRLTRLLKIAQVVRIFRFVIALRTLVQSIFHTLKALLWALLLLLLIVFVFSVLFAQAISDFTIDLEEQNLEVPPVLEEEGRRYFGNLPLSMLSLFMSIAGGVSWEEVLKPLLHVSSLWALCFIFYICFLAS</sequence>
<evidence type="ECO:0000313" key="11">
    <source>
        <dbReference type="Proteomes" id="UP001152797"/>
    </source>
</evidence>
<dbReference type="EMBL" id="CAMXCT030006535">
    <property type="protein sequence ID" value="CAL4802846.1"/>
    <property type="molecule type" value="Genomic_DNA"/>
</dbReference>
<dbReference type="PANTHER" id="PTHR10037:SF62">
    <property type="entry name" value="SODIUM CHANNEL PROTEIN 60E"/>
    <property type="match status" value="1"/>
</dbReference>
<comment type="subcellular location">
    <subcellularLocation>
        <location evidence="1">Membrane</location>
        <topology evidence="1">Multi-pass membrane protein</topology>
    </subcellularLocation>
</comment>
<dbReference type="AlphaFoldDB" id="A0A9P1DSE6"/>
<feature type="transmembrane region" description="Helical" evidence="6">
    <location>
        <begin position="174"/>
        <end position="194"/>
    </location>
</feature>
<dbReference type="OrthoDB" id="422204at2759"/>